<evidence type="ECO:0000313" key="2">
    <source>
        <dbReference type="Proteomes" id="UP000634136"/>
    </source>
</evidence>
<dbReference type="Proteomes" id="UP000634136">
    <property type="component" value="Unassembled WGS sequence"/>
</dbReference>
<dbReference type="SUPFAM" id="SSF117916">
    <property type="entry name" value="Fe-S cluster assembly (FSCA) domain-like"/>
    <property type="match status" value="1"/>
</dbReference>
<dbReference type="AlphaFoldDB" id="A0A834TJW2"/>
<keyword evidence="2" id="KW-1185">Reference proteome</keyword>
<dbReference type="EMBL" id="JAAIUW010000008">
    <property type="protein sequence ID" value="KAF7818834.1"/>
    <property type="molecule type" value="Genomic_DNA"/>
</dbReference>
<accession>A0A834TJW2</accession>
<dbReference type="Gene3D" id="3.30.300.130">
    <property type="entry name" value="Fe-S cluster assembly (FSCA)"/>
    <property type="match status" value="1"/>
</dbReference>
<protein>
    <submittedName>
        <fullName evidence="1">NifU-like domain-containing protein</fullName>
    </submittedName>
</protein>
<name>A0A834TJW2_9FABA</name>
<dbReference type="PANTHER" id="PTHR36018:SF1">
    <property type="entry name" value="OS09G0481800 PROTEIN"/>
    <property type="match status" value="1"/>
</dbReference>
<dbReference type="PANTHER" id="PTHR36018">
    <property type="entry name" value="OS09G0481800 PROTEIN"/>
    <property type="match status" value="1"/>
</dbReference>
<sequence length="166" mass="18691">MSLHLESLWRGLDILNIRWVRASSTPASLSCSVNALKFRGRKQAIENAQTRICVRNLKPWGKLKPLAASLSVPPPLDLTEDNIRQVLDDARAELGQIFDTSVGMSGKVELAELDGPFVKISLKGRFWHKRSTVLARVGNYLKNRIPEILEVDIEDEKQLDDSPENF</sequence>
<comment type="caution">
    <text evidence="1">The sequence shown here is derived from an EMBL/GenBank/DDBJ whole genome shotgun (WGS) entry which is preliminary data.</text>
</comment>
<dbReference type="OrthoDB" id="446939at2759"/>
<proteinExistence type="predicted"/>
<dbReference type="InterPro" id="IPR034904">
    <property type="entry name" value="FSCA_dom_sf"/>
</dbReference>
<organism evidence="1 2">
    <name type="scientific">Senna tora</name>
    <dbReference type="NCBI Taxonomy" id="362788"/>
    <lineage>
        <taxon>Eukaryota</taxon>
        <taxon>Viridiplantae</taxon>
        <taxon>Streptophyta</taxon>
        <taxon>Embryophyta</taxon>
        <taxon>Tracheophyta</taxon>
        <taxon>Spermatophyta</taxon>
        <taxon>Magnoliopsida</taxon>
        <taxon>eudicotyledons</taxon>
        <taxon>Gunneridae</taxon>
        <taxon>Pentapetalae</taxon>
        <taxon>rosids</taxon>
        <taxon>fabids</taxon>
        <taxon>Fabales</taxon>
        <taxon>Fabaceae</taxon>
        <taxon>Caesalpinioideae</taxon>
        <taxon>Cassia clade</taxon>
        <taxon>Senna</taxon>
    </lineage>
</organism>
<reference evidence="1" key="1">
    <citation type="submission" date="2020-09" db="EMBL/GenBank/DDBJ databases">
        <title>Genome-Enabled Discovery of Anthraquinone Biosynthesis in Senna tora.</title>
        <authorList>
            <person name="Kang S.-H."/>
            <person name="Pandey R.P."/>
            <person name="Lee C.-M."/>
            <person name="Sim J.-S."/>
            <person name="Jeong J.-T."/>
            <person name="Choi B.-S."/>
            <person name="Jung M."/>
            <person name="Ginzburg D."/>
            <person name="Zhao K."/>
            <person name="Won S.Y."/>
            <person name="Oh T.-J."/>
            <person name="Yu Y."/>
            <person name="Kim N.-H."/>
            <person name="Lee O.R."/>
            <person name="Lee T.-H."/>
            <person name="Bashyal P."/>
            <person name="Kim T.-S."/>
            <person name="Lee W.-H."/>
            <person name="Kawkins C."/>
            <person name="Kim C.-K."/>
            <person name="Kim J.S."/>
            <person name="Ahn B.O."/>
            <person name="Rhee S.Y."/>
            <person name="Sohng J.K."/>
        </authorList>
    </citation>
    <scope>NUCLEOTIDE SEQUENCE</scope>
    <source>
        <tissue evidence="1">Leaf</tissue>
    </source>
</reference>
<evidence type="ECO:0000313" key="1">
    <source>
        <dbReference type="EMBL" id="KAF7818834.1"/>
    </source>
</evidence>
<gene>
    <name evidence="1" type="ORF">G2W53_024289</name>
</gene>